<accession>A0A8J2YMC6</accession>
<dbReference type="Pfam" id="PF24898">
    <property type="entry name" value="GGDEF_GdpP"/>
    <property type="match status" value="1"/>
</dbReference>
<dbReference type="RefSeq" id="WP_188697822.1">
    <property type="nucleotide sequence ID" value="NZ_BMIR01000024.1"/>
</dbReference>
<dbReference type="GO" id="GO:0003676">
    <property type="term" value="F:nucleic acid binding"/>
    <property type="evidence" value="ECO:0007669"/>
    <property type="project" value="UniProtKB-UniRule"/>
</dbReference>
<sequence length="656" mass="72918">MSNEMKHPRWGATAALAAIIGLIFIIVVTLYYWVLGLIGLIVVIAVVALLKLQDMKHKKKVEDYISTLSHRIKKVGEEALLEMPIGIILYNENYEVEWMNHYMSSLTGEEPILSHPLNLISDAFLPIINSDENEGVVTIKKRRYRVISRAEERLLYLIDVTEINEVKVRYENEKTVLGIVFLDNYEEITQGMDDQIKSGINNEVTNLIKDWGSAHGIYLKRFSAEKFMAVLNQSILHELEKNRFDILDKIREIKSNSTVPLTLSIGVGTGAKSIPDLGQMAQSALDLALGRGGDQVAIKKASGKVEFYGGKSNPVEKRTRVRARVISHALSELIHESDQVFVMGHKNPDMDAIGAAIGIMKMAEGDGKPGHVVIQPEDYGPGVISLINEIQQDDQLWSKFLANDDALEQITSKTLVVVVDTHKPSLVMEPRLLSKTERVVVIDHHRRSEDFIHDPVLVYMEPYASSTAELVTELLEYQTNKVKLGVVEATAMLAGITVDTKSFALRTGARTFDAASYLRSHGADTILVQKLLREDLAQYNHRAELIRRTKLYKDHIAIAVSEEDDRFDQVVMAQAADTLLSMNGIKASFVAAPRADGYIGISARSLGEINVQIIMEQLDGGGHLTNAATQLKMPLSEAVQRLKAAIDDYLEGGEAE</sequence>
<evidence type="ECO:0000256" key="2">
    <source>
        <dbReference type="ARBA" id="ARBA00004651"/>
    </source>
</evidence>
<dbReference type="GO" id="GO:0016787">
    <property type="term" value="F:hydrolase activity"/>
    <property type="evidence" value="ECO:0007669"/>
    <property type="project" value="UniProtKB-UniRule"/>
</dbReference>
<dbReference type="Pfam" id="PF01368">
    <property type="entry name" value="DHH"/>
    <property type="match status" value="1"/>
</dbReference>
<proteinExistence type="inferred from homology"/>
<dbReference type="GO" id="GO:0005886">
    <property type="term" value="C:plasma membrane"/>
    <property type="evidence" value="ECO:0007669"/>
    <property type="project" value="UniProtKB-SubCell"/>
</dbReference>
<dbReference type="Pfam" id="PF02272">
    <property type="entry name" value="DHHA1"/>
    <property type="match status" value="1"/>
</dbReference>
<dbReference type="InterPro" id="IPR001667">
    <property type="entry name" value="DDH_dom"/>
</dbReference>
<gene>
    <name evidence="19" type="primary">gdpP</name>
    <name evidence="19" type="ORF">GCM10011391_35790</name>
</gene>
<dbReference type="PANTHER" id="PTHR47618">
    <property type="entry name" value="BIFUNCTIONAL OLIGORIBONUCLEASE AND PAP PHOSPHATASE NRNA"/>
    <property type="match status" value="1"/>
</dbReference>
<feature type="binding site" evidence="16">
    <location>
        <position position="351"/>
    </location>
    <ligand>
        <name>Mn(2+)</name>
        <dbReference type="ChEBI" id="CHEBI:29035"/>
        <label>2</label>
    </ligand>
</feature>
<comment type="catalytic activity">
    <reaction evidence="12">
        <text>3',3'-c-di-AMP + H2O = 5'-O-phosphonoadenylyl-(3'-&gt;5')-adenosine + H(+)</text>
        <dbReference type="Rhea" id="RHEA:54420"/>
        <dbReference type="ChEBI" id="CHEBI:15377"/>
        <dbReference type="ChEBI" id="CHEBI:15378"/>
        <dbReference type="ChEBI" id="CHEBI:71500"/>
        <dbReference type="ChEBI" id="CHEBI:138171"/>
        <dbReference type="EC" id="3.1.4.59"/>
    </reaction>
</comment>
<reference evidence="19" key="1">
    <citation type="journal article" date="2014" name="Int. J. Syst. Evol. Microbiol.">
        <title>Complete genome sequence of Corynebacterium casei LMG S-19264T (=DSM 44701T), isolated from a smear-ripened cheese.</title>
        <authorList>
            <consortium name="US DOE Joint Genome Institute (JGI-PGF)"/>
            <person name="Walter F."/>
            <person name="Albersmeier A."/>
            <person name="Kalinowski J."/>
            <person name="Ruckert C."/>
        </authorList>
    </citation>
    <scope>NUCLEOTIDE SEQUENCE</scope>
    <source>
        <strain evidence="19">CGMCC 1.15371</strain>
    </source>
</reference>
<dbReference type="InterPro" id="IPR038763">
    <property type="entry name" value="DHH_sf"/>
</dbReference>
<dbReference type="PIRSF" id="PIRSF026583">
    <property type="entry name" value="YybT"/>
    <property type="match status" value="1"/>
</dbReference>
<dbReference type="SMART" id="SM00267">
    <property type="entry name" value="GGDEF"/>
    <property type="match status" value="1"/>
</dbReference>
<keyword evidence="7 15" id="KW-0378">Hydrolase</keyword>
<feature type="transmembrane region" description="Helical" evidence="17">
    <location>
        <begin position="32"/>
        <end position="50"/>
    </location>
</feature>
<comment type="caution">
    <text evidence="19">The sequence shown here is derived from an EMBL/GenBank/DDBJ whole genome shotgun (WGS) entry which is preliminary data.</text>
</comment>
<evidence type="ECO:0000256" key="17">
    <source>
        <dbReference type="SAM" id="Phobius"/>
    </source>
</evidence>
<evidence type="ECO:0000256" key="3">
    <source>
        <dbReference type="ARBA" id="ARBA00022475"/>
    </source>
</evidence>
<keyword evidence="4" id="KW-0349">Heme</keyword>
<comment type="function">
    <text evidence="15">Has phosphodiesterase (PDE) activity against cyclic-di-AMP (c-di-AMP).</text>
</comment>
<keyword evidence="3 15" id="KW-1003">Cell membrane</keyword>
<name>A0A8J2YMC6_9BACL</name>
<feature type="transmembrane region" description="Helical" evidence="17">
    <location>
        <begin position="7"/>
        <end position="26"/>
    </location>
</feature>
<evidence type="ECO:0000259" key="18">
    <source>
        <dbReference type="PROSITE" id="PS50887"/>
    </source>
</evidence>
<protein>
    <recommendedName>
        <fullName evidence="14 15">Cyclic-di-AMP phosphodiesterase</fullName>
        <ecNumber evidence="15">3.1.4.-</ecNumber>
    </recommendedName>
</protein>
<dbReference type="Proteomes" id="UP000628775">
    <property type="component" value="Unassembled WGS sequence"/>
</dbReference>
<dbReference type="InterPro" id="IPR014528">
    <property type="entry name" value="GdpP/PdeA"/>
</dbReference>
<comment type="cofactor">
    <cofactor evidence="16">
        <name>Mn(2+)</name>
        <dbReference type="ChEBI" id="CHEBI:29035"/>
    </cofactor>
    <text evidence="16">For phosphodiesterase activity, probably binds 2 Mn(2+) per subunit.</text>
</comment>
<dbReference type="AlphaFoldDB" id="A0A8J2YMC6"/>
<evidence type="ECO:0000256" key="5">
    <source>
        <dbReference type="ARBA" id="ARBA00022692"/>
    </source>
</evidence>
<evidence type="ECO:0000256" key="1">
    <source>
        <dbReference type="ARBA" id="ARBA00001970"/>
    </source>
</evidence>
<keyword evidence="11 16" id="KW-0464">Manganese</keyword>
<evidence type="ECO:0000256" key="8">
    <source>
        <dbReference type="ARBA" id="ARBA00022989"/>
    </source>
</evidence>
<organism evidence="19 20">
    <name type="scientific">Pullulanibacillus camelliae</name>
    <dbReference type="NCBI Taxonomy" id="1707096"/>
    <lineage>
        <taxon>Bacteria</taxon>
        <taxon>Bacillati</taxon>
        <taxon>Bacillota</taxon>
        <taxon>Bacilli</taxon>
        <taxon>Bacillales</taxon>
        <taxon>Sporolactobacillaceae</taxon>
        <taxon>Pullulanibacillus</taxon>
    </lineage>
</organism>
<dbReference type="PANTHER" id="PTHR47618:SF2">
    <property type="entry name" value="CYCLIC-DI-AMP PHOSPHODIESTERASE GDPP"/>
    <property type="match status" value="1"/>
</dbReference>
<dbReference type="GO" id="GO:0046872">
    <property type="term" value="F:metal ion binding"/>
    <property type="evidence" value="ECO:0007669"/>
    <property type="project" value="UniProtKB-KW"/>
</dbReference>
<dbReference type="GO" id="GO:0106409">
    <property type="term" value="F:cyclic-di-AMP phosphodiesterase activity"/>
    <property type="evidence" value="ECO:0007669"/>
    <property type="project" value="UniProtKB-EC"/>
</dbReference>
<dbReference type="Pfam" id="PF21370">
    <property type="entry name" value="PAS_GdpP"/>
    <property type="match status" value="1"/>
</dbReference>
<keyword evidence="9" id="KW-0408">Iron</keyword>
<evidence type="ECO:0000313" key="20">
    <source>
        <dbReference type="Proteomes" id="UP000628775"/>
    </source>
</evidence>
<keyword evidence="6 16" id="KW-0479">Metal-binding</keyword>
<evidence type="ECO:0000256" key="10">
    <source>
        <dbReference type="ARBA" id="ARBA00023136"/>
    </source>
</evidence>
<dbReference type="PROSITE" id="PS50887">
    <property type="entry name" value="GGDEF"/>
    <property type="match status" value="1"/>
</dbReference>
<evidence type="ECO:0000256" key="15">
    <source>
        <dbReference type="PIRNR" id="PIRNR026583"/>
    </source>
</evidence>
<dbReference type="InterPro" id="IPR000160">
    <property type="entry name" value="GGDEF_dom"/>
</dbReference>
<comment type="subcellular location">
    <subcellularLocation>
        <location evidence="2">Cell membrane</location>
        <topology evidence="2">Multi-pass membrane protein</topology>
    </subcellularLocation>
</comment>
<dbReference type="InterPro" id="IPR051319">
    <property type="entry name" value="Oligoribo/pAp-PDE_c-di-AMP_PDE"/>
</dbReference>
<evidence type="ECO:0000256" key="6">
    <source>
        <dbReference type="ARBA" id="ARBA00022723"/>
    </source>
</evidence>
<evidence type="ECO:0000313" key="19">
    <source>
        <dbReference type="EMBL" id="GGE53717.1"/>
    </source>
</evidence>
<keyword evidence="8 17" id="KW-1133">Transmembrane helix</keyword>
<feature type="binding site" evidence="16">
    <location>
        <position position="499"/>
    </location>
    <ligand>
        <name>Mn(2+)</name>
        <dbReference type="ChEBI" id="CHEBI:29035"/>
        <label>2</label>
    </ligand>
</feature>
<keyword evidence="10 15" id="KW-0472">Membrane</keyword>
<dbReference type="InterPro" id="IPR003156">
    <property type="entry name" value="DHHA1_dom"/>
</dbReference>
<feature type="domain" description="GGDEF" evidence="18">
    <location>
        <begin position="173"/>
        <end position="301"/>
    </location>
</feature>
<evidence type="ECO:0000256" key="14">
    <source>
        <dbReference type="ARBA" id="ARBA00066839"/>
    </source>
</evidence>
<keyword evidence="20" id="KW-1185">Reference proteome</keyword>
<evidence type="ECO:0000256" key="13">
    <source>
        <dbReference type="ARBA" id="ARBA00061474"/>
    </source>
</evidence>
<keyword evidence="5 17" id="KW-0812">Transmembrane</keyword>
<feature type="binding site" evidence="16">
    <location>
        <position position="420"/>
    </location>
    <ligand>
        <name>Mn(2+)</name>
        <dbReference type="ChEBI" id="CHEBI:29035"/>
        <label>2</label>
    </ligand>
</feature>
<comment type="similarity">
    <text evidence="13 15">Belongs to the GdpP/PdeA phosphodiesterase family.</text>
</comment>
<evidence type="ECO:0000256" key="4">
    <source>
        <dbReference type="ARBA" id="ARBA00022617"/>
    </source>
</evidence>
<feature type="binding site" evidence="16">
    <location>
        <position position="420"/>
    </location>
    <ligand>
        <name>Mn(2+)</name>
        <dbReference type="ChEBI" id="CHEBI:29035"/>
        <label>1</label>
    </ligand>
</feature>
<dbReference type="InterPro" id="IPR049553">
    <property type="entry name" value="GdpP-like_PAS"/>
</dbReference>
<dbReference type="SUPFAM" id="SSF64182">
    <property type="entry name" value="DHH phosphoesterases"/>
    <property type="match status" value="1"/>
</dbReference>
<comment type="cofactor">
    <cofactor evidence="1">
        <name>heme b</name>
        <dbReference type="ChEBI" id="CHEBI:60344"/>
    </cofactor>
</comment>
<dbReference type="EMBL" id="BMIR01000024">
    <property type="protein sequence ID" value="GGE53717.1"/>
    <property type="molecule type" value="Genomic_DNA"/>
</dbReference>
<dbReference type="FunFam" id="3.90.1640.10:FF:000002">
    <property type="entry name" value="Cyclic-di-AMP phosphodiesterase"/>
    <property type="match status" value="1"/>
</dbReference>
<dbReference type="Gene3D" id="3.90.1640.10">
    <property type="entry name" value="inorganic pyrophosphatase (n-terminal core)"/>
    <property type="match status" value="1"/>
</dbReference>
<reference evidence="19" key="2">
    <citation type="submission" date="2020-09" db="EMBL/GenBank/DDBJ databases">
        <authorList>
            <person name="Sun Q."/>
            <person name="Zhou Y."/>
        </authorList>
    </citation>
    <scope>NUCLEOTIDE SEQUENCE</scope>
    <source>
        <strain evidence="19">CGMCC 1.15371</strain>
    </source>
</reference>
<evidence type="ECO:0000256" key="9">
    <source>
        <dbReference type="ARBA" id="ARBA00023004"/>
    </source>
</evidence>
<dbReference type="Gene3D" id="3.30.450.20">
    <property type="entry name" value="PAS domain"/>
    <property type="match status" value="1"/>
</dbReference>
<dbReference type="FunFam" id="3.10.310.30:FF:000002">
    <property type="entry name" value="Cyclic-di-AMP phosphodiesterase"/>
    <property type="match status" value="1"/>
</dbReference>
<dbReference type="Gene3D" id="3.10.310.30">
    <property type="match status" value="1"/>
</dbReference>
<feature type="binding site" evidence="16">
    <location>
        <position position="444"/>
    </location>
    <ligand>
        <name>Mn(2+)</name>
        <dbReference type="ChEBI" id="CHEBI:29035"/>
        <label>2</label>
    </ligand>
</feature>
<feature type="binding site" evidence="16">
    <location>
        <position position="345"/>
    </location>
    <ligand>
        <name>Mn(2+)</name>
        <dbReference type="ChEBI" id="CHEBI:29035"/>
        <label>1</label>
    </ligand>
</feature>
<evidence type="ECO:0000256" key="12">
    <source>
        <dbReference type="ARBA" id="ARBA00051753"/>
    </source>
</evidence>
<evidence type="ECO:0000256" key="16">
    <source>
        <dbReference type="PIRSR" id="PIRSR026583-50"/>
    </source>
</evidence>
<evidence type="ECO:0000256" key="11">
    <source>
        <dbReference type="ARBA" id="ARBA00023211"/>
    </source>
</evidence>
<evidence type="ECO:0000256" key="7">
    <source>
        <dbReference type="ARBA" id="ARBA00022801"/>
    </source>
</evidence>
<dbReference type="EC" id="3.1.4.-" evidence="15"/>
<feature type="binding site" evidence="16">
    <location>
        <position position="349"/>
    </location>
    <ligand>
        <name>Mn(2+)</name>
        <dbReference type="ChEBI" id="CHEBI:29035"/>
        <label>1</label>
    </ligand>
</feature>